<keyword evidence="1" id="KW-0040">ANK repeat</keyword>
<comment type="caution">
    <text evidence="4">The sequence shown here is derived from an EMBL/GenBank/DDBJ whole genome shotgun (WGS) entry which is preliminary data.</text>
</comment>
<feature type="region of interest" description="Disordered" evidence="2">
    <location>
        <begin position="99"/>
        <end position="119"/>
    </location>
</feature>
<evidence type="ECO:0000313" key="4">
    <source>
        <dbReference type="EMBL" id="RDX95815.1"/>
    </source>
</evidence>
<dbReference type="Pfam" id="PF01585">
    <property type="entry name" value="G-patch"/>
    <property type="match status" value="1"/>
</dbReference>
<dbReference type="AlphaFoldDB" id="A0A371GZ58"/>
<dbReference type="PROSITE" id="PS50088">
    <property type="entry name" value="ANK_REPEAT"/>
    <property type="match status" value="1"/>
</dbReference>
<sequence length="694" mass="77188">MVTMFINTLPAPYYNKVVRNVAFNFADLVVVGERIELGTRHGKFTQTSSNASFTKKVASKKKKGETNVMMVEPVFPQEKANAPSYPTQVHIGSRQAAAYTNPPPTNVGATTNSRPAQQGTRRLPRTLAPIPMPYAELLPLLLEQKLVEIIPLKPLESPYPRSYDPNARCDYHGRVVGHATKMCWSLKHKVQDLLDSRLLGFQDQGPNVQNNPLPVHIGVAINAISHKNRDKDEGAGKREEEENAAEFASVAYIEGNDNPRPKPLIIQYNSTSKPRVPFIIQVLAKPVYNNNAVPWRYLTGETVTPLAIKESPVLEVTNIAGTSRVTLSDKIFTLESLWNKDLVHAKKDRAPEMLKRIVTEGGAKEFLKVIRHSEYEMLDQLHKTLACVSLLYMLINLEGHRNLLLKVLNDAHVAQDITPEKFEGTINNITTSRHLSFYEDEIPIEGRGHNQPLHIVVKCGNYMIVRVLIDNGSSLNVMPKVTLDKLYSTGSTFNISLVVVRAFDGSKQKVMGKITLPTHIGLTTFDITFQVMDIRPAYNCLLGRPWIHAAGEVPSSLHQKVKFVAHQQLASVMGEKELMINTPLPTKYVKGDEEALETSFPTLEIVGITSSEAKEGGSKLSKVAIMVAKVLNNYGFQPNKGLGKDLDGIVELVALQENPRRFGLGYTGTTERRLGQKVAGMTRLQCEDSRSLFH</sequence>
<reference evidence="4" key="1">
    <citation type="submission" date="2018-05" db="EMBL/GenBank/DDBJ databases">
        <title>Draft genome of Mucuna pruriens seed.</title>
        <authorList>
            <person name="Nnadi N.E."/>
            <person name="Vos R."/>
            <person name="Hasami M.H."/>
            <person name="Devisetty U.K."/>
            <person name="Aguiy J.C."/>
        </authorList>
    </citation>
    <scope>NUCLEOTIDE SEQUENCE [LARGE SCALE GENOMIC DNA]</scope>
    <source>
        <strain evidence="4">JCA_2017</strain>
    </source>
</reference>
<evidence type="ECO:0000256" key="2">
    <source>
        <dbReference type="SAM" id="MobiDB-lite"/>
    </source>
</evidence>
<dbReference type="CDD" id="cd00303">
    <property type="entry name" value="retropepsin_like"/>
    <property type="match status" value="1"/>
</dbReference>
<dbReference type="PROSITE" id="PS50297">
    <property type="entry name" value="ANK_REP_REGION"/>
    <property type="match status" value="1"/>
</dbReference>
<dbReference type="PANTHER" id="PTHR32108:SF9">
    <property type="entry name" value="REVERSE TRANSCRIPTASE RNASE H-LIKE DOMAIN-CONTAINING PROTEIN"/>
    <property type="match status" value="1"/>
</dbReference>
<protein>
    <recommendedName>
        <fullName evidence="3">G-patch domain-containing protein</fullName>
    </recommendedName>
</protein>
<feature type="repeat" description="ANK" evidence="1">
    <location>
        <begin position="448"/>
        <end position="480"/>
    </location>
</feature>
<proteinExistence type="predicted"/>
<dbReference type="Proteomes" id="UP000257109">
    <property type="component" value="Unassembled WGS sequence"/>
</dbReference>
<dbReference type="InterPro" id="IPR021109">
    <property type="entry name" value="Peptidase_aspartic_dom_sf"/>
</dbReference>
<dbReference type="InterPro" id="IPR002110">
    <property type="entry name" value="Ankyrin_rpt"/>
</dbReference>
<dbReference type="SMART" id="SM00443">
    <property type="entry name" value="G_patch"/>
    <property type="match status" value="1"/>
</dbReference>
<gene>
    <name evidence="4" type="ORF">CR513_21598</name>
</gene>
<dbReference type="Gene3D" id="2.40.70.10">
    <property type="entry name" value="Acid Proteases"/>
    <property type="match status" value="1"/>
</dbReference>
<accession>A0A371GZ58</accession>
<feature type="compositionally biased region" description="Polar residues" evidence="2">
    <location>
        <begin position="107"/>
        <end position="119"/>
    </location>
</feature>
<dbReference type="OrthoDB" id="1743010at2759"/>
<dbReference type="PANTHER" id="PTHR32108">
    <property type="entry name" value="DNA-DIRECTED RNA POLYMERASE SUBUNIT ALPHA"/>
    <property type="match status" value="1"/>
</dbReference>
<dbReference type="GO" id="GO:0003676">
    <property type="term" value="F:nucleic acid binding"/>
    <property type="evidence" value="ECO:0007669"/>
    <property type="project" value="InterPro"/>
</dbReference>
<evidence type="ECO:0000259" key="3">
    <source>
        <dbReference type="PROSITE" id="PS50174"/>
    </source>
</evidence>
<dbReference type="InterPro" id="IPR000467">
    <property type="entry name" value="G_patch_dom"/>
</dbReference>
<dbReference type="PROSITE" id="PS50174">
    <property type="entry name" value="G_PATCH"/>
    <property type="match status" value="1"/>
</dbReference>
<dbReference type="EMBL" id="QJKJ01004039">
    <property type="protein sequence ID" value="RDX95815.1"/>
    <property type="molecule type" value="Genomic_DNA"/>
</dbReference>
<evidence type="ECO:0000256" key="1">
    <source>
        <dbReference type="PROSITE-ProRule" id="PRU00023"/>
    </source>
</evidence>
<evidence type="ECO:0000313" key="5">
    <source>
        <dbReference type="Proteomes" id="UP000257109"/>
    </source>
</evidence>
<feature type="non-terminal residue" evidence="4">
    <location>
        <position position="1"/>
    </location>
</feature>
<organism evidence="4 5">
    <name type="scientific">Mucuna pruriens</name>
    <name type="common">Velvet bean</name>
    <name type="synonym">Dolichos pruriens</name>
    <dbReference type="NCBI Taxonomy" id="157652"/>
    <lineage>
        <taxon>Eukaryota</taxon>
        <taxon>Viridiplantae</taxon>
        <taxon>Streptophyta</taxon>
        <taxon>Embryophyta</taxon>
        <taxon>Tracheophyta</taxon>
        <taxon>Spermatophyta</taxon>
        <taxon>Magnoliopsida</taxon>
        <taxon>eudicotyledons</taxon>
        <taxon>Gunneridae</taxon>
        <taxon>Pentapetalae</taxon>
        <taxon>rosids</taxon>
        <taxon>fabids</taxon>
        <taxon>Fabales</taxon>
        <taxon>Fabaceae</taxon>
        <taxon>Papilionoideae</taxon>
        <taxon>50 kb inversion clade</taxon>
        <taxon>NPAAA clade</taxon>
        <taxon>indigoferoid/millettioid clade</taxon>
        <taxon>Phaseoleae</taxon>
        <taxon>Mucuna</taxon>
    </lineage>
</organism>
<keyword evidence="5" id="KW-1185">Reference proteome</keyword>
<name>A0A371GZ58_MUCPR</name>
<feature type="domain" description="G-patch" evidence="3">
    <location>
        <begin position="629"/>
        <end position="669"/>
    </location>
</feature>